<evidence type="ECO:0000256" key="8">
    <source>
        <dbReference type="HAMAP-Rule" id="MF_01895"/>
    </source>
</evidence>
<proteinExistence type="inferred from homology"/>
<evidence type="ECO:0000256" key="2">
    <source>
        <dbReference type="ARBA" id="ARBA00004496"/>
    </source>
</evidence>
<sequence length="703" mass="78462">MSLKTKVIQQLSEGEKSLKMLKNHLGNPKKVAHILDDLEKKKKVLKKDGKYYLTDLYHGVQAIVVKLGRGFAFAKALETQEEFFIPGRFLQGAMPGDTLSLHVSKNTRSGGSREGKVLAVIKERREFTGILREEYGRIVFIPDDCPQVPIFLKKNGLGEALCGEKVAVELVERGSAYEDHRAVVTVRFGCAQSAAHCARALLYAQGIEPRFPQPVKEEAKALQSAQVTEKEIQGRLDLRDSVIFTIDGFDTKDIDDAVSAQRTPYGYRLGVHIADVSHYVKPHSALDEEAMKRGTSVYYADSVIPMLPKQLSNGICSLNPQEDRLAFSCLMDLDHAGRVTNAVLKKTVIRSRLKGVYEEINRLFDKTARPEEKEKYREVESDLEVLYEIYEKLAALHTARGAMDFESEEAKFVLDEKGVCTGVKKRVRGVAERMIEEFMVLANESVAVIARRAQLPFVYRTHSAPQSKRVDALSDLLISCGLEVPFQEEPSAWELAQLLEQTRHTSLERVVHTNVLRTMAKAKYEPNPTGHYGLSLADYTHFTSPIRRYPDLAIHRILSAYVKGASLESLQRKFSAFVQEASIQSSEREQAAMNAERDISDCYKAEAMKPHVGECFEGVVSGVTHYGLYVQLENTVEGLLRSDALSEHALTLTEGISLSDPLTGQVWRLGDTLRVQLAAADIPSGNIDFVLTQNDVVDDALSE</sequence>
<reference evidence="10" key="1">
    <citation type="journal article" date="2021" name="PeerJ">
        <title>Extensive microbial diversity within the chicken gut microbiome revealed by metagenomics and culture.</title>
        <authorList>
            <person name="Gilroy R."/>
            <person name="Ravi A."/>
            <person name="Getino M."/>
            <person name="Pursley I."/>
            <person name="Horton D.L."/>
            <person name="Alikhan N.F."/>
            <person name="Baker D."/>
            <person name="Gharbi K."/>
            <person name="Hall N."/>
            <person name="Watson M."/>
            <person name="Adriaenssens E.M."/>
            <person name="Foster-Nyarko E."/>
            <person name="Jarju S."/>
            <person name="Secka A."/>
            <person name="Antonio M."/>
            <person name="Oren A."/>
            <person name="Chaudhuri R.R."/>
            <person name="La Ragione R."/>
            <person name="Hildebrand F."/>
            <person name="Pallen M.J."/>
        </authorList>
    </citation>
    <scope>NUCLEOTIDE SEQUENCE</scope>
    <source>
        <strain evidence="10">5933</strain>
    </source>
</reference>
<dbReference type="NCBIfam" id="TIGR00358">
    <property type="entry name" value="3_prime_RNase"/>
    <property type="match status" value="1"/>
</dbReference>
<dbReference type="InterPro" id="IPR012340">
    <property type="entry name" value="NA-bd_OB-fold"/>
</dbReference>
<dbReference type="InterPro" id="IPR011805">
    <property type="entry name" value="RNase_R"/>
</dbReference>
<dbReference type="Pfam" id="PF08206">
    <property type="entry name" value="OB_RNB"/>
    <property type="match status" value="1"/>
</dbReference>
<dbReference type="SUPFAM" id="SSF50249">
    <property type="entry name" value="Nucleic acid-binding proteins"/>
    <property type="match status" value="3"/>
</dbReference>
<dbReference type="EC" id="3.1.13.1" evidence="8"/>
<protein>
    <recommendedName>
        <fullName evidence="8">Ribonuclease R</fullName>
        <shortName evidence="8">RNase R</shortName>
        <ecNumber evidence="8">3.1.13.1</ecNumber>
    </recommendedName>
</protein>
<dbReference type="PANTHER" id="PTHR23355:SF9">
    <property type="entry name" value="DIS3-LIKE EXONUCLEASE 2"/>
    <property type="match status" value="1"/>
</dbReference>
<dbReference type="PROSITE" id="PS01175">
    <property type="entry name" value="RIBONUCLEASE_II"/>
    <property type="match status" value="1"/>
</dbReference>
<dbReference type="GO" id="GO:0003723">
    <property type="term" value="F:RNA binding"/>
    <property type="evidence" value="ECO:0007669"/>
    <property type="project" value="UniProtKB-UniRule"/>
</dbReference>
<evidence type="ECO:0000256" key="7">
    <source>
        <dbReference type="ARBA" id="ARBA00022884"/>
    </source>
</evidence>
<dbReference type="InterPro" id="IPR050180">
    <property type="entry name" value="RNR_Ribonuclease"/>
</dbReference>
<dbReference type="GO" id="GO:0006402">
    <property type="term" value="P:mRNA catabolic process"/>
    <property type="evidence" value="ECO:0007669"/>
    <property type="project" value="TreeGrafter"/>
</dbReference>
<dbReference type="Gene3D" id="2.40.50.140">
    <property type="entry name" value="Nucleic acid-binding proteins"/>
    <property type="match status" value="2"/>
</dbReference>
<keyword evidence="3 8" id="KW-0963">Cytoplasm</keyword>
<keyword evidence="4 8" id="KW-0540">Nuclease</keyword>
<dbReference type="SMART" id="SM00955">
    <property type="entry name" value="RNB"/>
    <property type="match status" value="1"/>
</dbReference>
<dbReference type="NCBIfam" id="TIGR02063">
    <property type="entry name" value="RNase_R"/>
    <property type="match status" value="1"/>
</dbReference>
<dbReference type="Proteomes" id="UP000823918">
    <property type="component" value="Unassembled WGS sequence"/>
</dbReference>
<comment type="catalytic activity">
    <reaction evidence="1 8">
        <text>Exonucleolytic cleavage in the 3'- to 5'-direction to yield nucleoside 5'-phosphates.</text>
        <dbReference type="EC" id="3.1.13.1"/>
    </reaction>
</comment>
<comment type="subcellular location">
    <subcellularLocation>
        <location evidence="2 8">Cytoplasm</location>
    </subcellularLocation>
</comment>
<dbReference type="GO" id="GO:0005829">
    <property type="term" value="C:cytosol"/>
    <property type="evidence" value="ECO:0007669"/>
    <property type="project" value="TreeGrafter"/>
</dbReference>
<evidence type="ECO:0000256" key="4">
    <source>
        <dbReference type="ARBA" id="ARBA00022722"/>
    </source>
</evidence>
<reference evidence="10" key="2">
    <citation type="submission" date="2021-04" db="EMBL/GenBank/DDBJ databases">
        <authorList>
            <person name="Gilroy R."/>
        </authorList>
    </citation>
    <scope>NUCLEOTIDE SEQUENCE</scope>
    <source>
        <strain evidence="10">5933</strain>
    </source>
</reference>
<name>A0A9D2Q9B6_9FIRM</name>
<evidence type="ECO:0000256" key="1">
    <source>
        <dbReference type="ARBA" id="ARBA00001849"/>
    </source>
</evidence>
<dbReference type="PANTHER" id="PTHR23355">
    <property type="entry name" value="RIBONUCLEASE"/>
    <property type="match status" value="1"/>
</dbReference>
<evidence type="ECO:0000256" key="5">
    <source>
        <dbReference type="ARBA" id="ARBA00022801"/>
    </source>
</evidence>
<evidence type="ECO:0000256" key="6">
    <source>
        <dbReference type="ARBA" id="ARBA00022839"/>
    </source>
</evidence>
<dbReference type="GO" id="GO:0008859">
    <property type="term" value="F:exoribonuclease II activity"/>
    <property type="evidence" value="ECO:0007669"/>
    <property type="project" value="UniProtKB-UniRule"/>
</dbReference>
<evidence type="ECO:0000256" key="3">
    <source>
        <dbReference type="ARBA" id="ARBA00022490"/>
    </source>
</evidence>
<keyword evidence="7 8" id="KW-0694">RNA-binding</keyword>
<dbReference type="AlphaFoldDB" id="A0A9D2Q9B6"/>
<comment type="similarity">
    <text evidence="8">Belongs to the RNR ribonuclease family. RNase R subfamily.</text>
</comment>
<feature type="domain" description="S1 motif" evidence="9">
    <location>
        <begin position="613"/>
        <end position="692"/>
    </location>
</feature>
<dbReference type="Pfam" id="PF00773">
    <property type="entry name" value="RNB"/>
    <property type="match status" value="1"/>
</dbReference>
<dbReference type="InterPro" id="IPR001900">
    <property type="entry name" value="RNase_II/R"/>
</dbReference>
<dbReference type="PROSITE" id="PS50126">
    <property type="entry name" value="S1"/>
    <property type="match status" value="1"/>
</dbReference>
<organism evidence="10 11">
    <name type="scientific">Candidatus Ruthenibacterium merdavium</name>
    <dbReference type="NCBI Taxonomy" id="2838752"/>
    <lineage>
        <taxon>Bacteria</taxon>
        <taxon>Bacillati</taxon>
        <taxon>Bacillota</taxon>
        <taxon>Clostridia</taxon>
        <taxon>Eubacteriales</taxon>
        <taxon>Oscillospiraceae</taxon>
        <taxon>Ruthenibacterium</taxon>
    </lineage>
</organism>
<dbReference type="InterPro" id="IPR013223">
    <property type="entry name" value="RNase_B_OB_dom"/>
</dbReference>
<keyword evidence="6 8" id="KW-0269">Exonuclease</keyword>
<gene>
    <name evidence="8 10" type="primary">rnr</name>
    <name evidence="10" type="ORF">H9698_10870</name>
</gene>
<evidence type="ECO:0000313" key="10">
    <source>
        <dbReference type="EMBL" id="HJC73275.1"/>
    </source>
</evidence>
<evidence type="ECO:0000313" key="11">
    <source>
        <dbReference type="Proteomes" id="UP000823918"/>
    </source>
</evidence>
<accession>A0A9D2Q9B6</accession>
<keyword evidence="5 8" id="KW-0378">Hydrolase</keyword>
<comment type="caution">
    <text evidence="10">The sequence shown here is derived from an EMBL/GenBank/DDBJ whole genome shotgun (WGS) entry which is preliminary data.</text>
</comment>
<comment type="function">
    <text evidence="8">3'-5' exoribonuclease that releases 5'-nucleoside monophosphates and is involved in maturation of structured RNAs.</text>
</comment>
<dbReference type="InterPro" id="IPR022966">
    <property type="entry name" value="RNase_II/R_CS"/>
</dbReference>
<dbReference type="InterPro" id="IPR003029">
    <property type="entry name" value="S1_domain"/>
</dbReference>
<dbReference type="EMBL" id="DWWA01000054">
    <property type="protein sequence ID" value="HJC73275.1"/>
    <property type="molecule type" value="Genomic_DNA"/>
</dbReference>
<dbReference type="InterPro" id="IPR004476">
    <property type="entry name" value="RNase_II/RNase_R"/>
</dbReference>
<dbReference type="Pfam" id="PF00575">
    <property type="entry name" value="S1"/>
    <property type="match status" value="1"/>
</dbReference>
<dbReference type="HAMAP" id="MF_01895">
    <property type="entry name" value="RNase_R"/>
    <property type="match status" value="1"/>
</dbReference>
<evidence type="ECO:0000259" key="9">
    <source>
        <dbReference type="PROSITE" id="PS50126"/>
    </source>
</evidence>